<feature type="compositionally biased region" description="Low complexity" evidence="5">
    <location>
        <begin position="86"/>
        <end position="107"/>
    </location>
</feature>
<proteinExistence type="predicted"/>
<feature type="region of interest" description="Disordered" evidence="5">
    <location>
        <begin position="184"/>
        <end position="220"/>
    </location>
</feature>
<dbReference type="PANTHER" id="PTHR10270:SF320">
    <property type="entry name" value="BOX TRANSCRIPTIONAL REGULATOR, PUTATIVE (AFU_ORTHOLOGUE AFUA_4G10820)-RELATED"/>
    <property type="match status" value="1"/>
</dbReference>
<feature type="region of interest" description="Disordered" evidence="5">
    <location>
        <begin position="611"/>
        <end position="708"/>
    </location>
</feature>
<feature type="compositionally biased region" description="Polar residues" evidence="5">
    <location>
        <begin position="205"/>
        <end position="219"/>
    </location>
</feature>
<dbReference type="InterPro" id="IPR050140">
    <property type="entry name" value="SRY-related_HMG-box_TF-like"/>
</dbReference>
<dbReference type="AlphaFoldDB" id="A0A0D1Z266"/>
<dbReference type="Pfam" id="PF00505">
    <property type="entry name" value="HMG_box"/>
    <property type="match status" value="1"/>
</dbReference>
<dbReference type="EMBL" id="KN846953">
    <property type="protein sequence ID" value="KIV80963.1"/>
    <property type="molecule type" value="Genomic_DNA"/>
</dbReference>
<feature type="region of interest" description="Disordered" evidence="5">
    <location>
        <begin position="261"/>
        <end position="282"/>
    </location>
</feature>
<accession>A0A0D1Z266</accession>
<dbReference type="Gene3D" id="1.10.30.10">
    <property type="entry name" value="High mobility group box domain"/>
    <property type="match status" value="1"/>
</dbReference>
<dbReference type="InterPro" id="IPR009071">
    <property type="entry name" value="HMG_box_dom"/>
</dbReference>
<feature type="compositionally biased region" description="Low complexity" evidence="5">
    <location>
        <begin position="28"/>
        <end position="37"/>
    </location>
</feature>
<dbReference type="STRING" id="1016849.A0A0D1Z266"/>
<evidence type="ECO:0000313" key="8">
    <source>
        <dbReference type="Proteomes" id="UP000053599"/>
    </source>
</evidence>
<dbReference type="GO" id="GO:0000978">
    <property type="term" value="F:RNA polymerase II cis-regulatory region sequence-specific DNA binding"/>
    <property type="evidence" value="ECO:0007669"/>
    <property type="project" value="TreeGrafter"/>
</dbReference>
<keyword evidence="3" id="KW-0804">Transcription</keyword>
<dbReference type="CDD" id="cd01389">
    <property type="entry name" value="HMG-box_ROX1-like"/>
    <property type="match status" value="1"/>
</dbReference>
<gene>
    <name evidence="7" type="ORF">PV11_08420</name>
</gene>
<dbReference type="InterPro" id="IPR036910">
    <property type="entry name" value="HMG_box_dom_sf"/>
</dbReference>
<dbReference type="SUPFAM" id="SSF47095">
    <property type="entry name" value="HMG-box"/>
    <property type="match status" value="1"/>
</dbReference>
<evidence type="ECO:0000256" key="5">
    <source>
        <dbReference type="SAM" id="MobiDB-lite"/>
    </source>
</evidence>
<sequence>MTSDTPNHPPPAWYRRLPKPPTEHNPTLRRSSLLSQHRLFHAGSSGHDPARGGLPDVTVQLPESSKSMEMSTEDIGRQLVGIGEGQPASSARPSQSSSMAEEQAQSQKAFDSSNSREHLCLCPSEPKIPRPRNSFMLFRQHQQSSIMAQNPGLPIPDVSKIIGEQWRSLSVEAKEGWNLLAEEEKTRHQQQYPGYRYQPRRNGRASVQSSASGPASTEPQELCIKCGGRPMNGYTNASPIYTPPATAAHQPVTMQVPAKRSYVVSSGPPQRYNGQPPTSPEPLPHQKTFIDAYPYQRVDSRLVYAVTPNQPLPTPASADSQDAKRRRFNSNGAYVPAREPYPEGTYTYAHSPIRTASYARPEVVRVHPAQMSVQHGPMARPAVVSPPRAVYPRPPQLQPVRPPQPHQRARSTVALPPIETLVSQTPTKSSSIQSQSSGVEAMIMSIPVLNKIKVLNQISAPLPTPGPMSPRPEVRGAIIAIEGMDSDTVNSMTASLAEQLEKEGKFAVRIFGGPDPFTIIRNARNRADAQGRPMTTEAYLSMLSDWHKINKEMVEYISTRPGTDGSQSSPMSLDASVYDRNPLMTGHHATKTPDKTVRFFDSGADMAQDAAISPKTMSKTADLSIVSPPCKTRSQSTPGPGMDKPSQYSVQQQTFTFPPPLNSTRIPPPPPTPPPATPPPPPPPPPVAHPSSRIPPPHTTQIAPGPPLFGHVAQDRQSLIGPSNTAIPIALVPHFQLTTVNAASISMPISDGFSPPAHWQWFATLWRGCIGPDITVVVKGVDDDSEAAEAARASVSAAASTPMGGRERNSSAGLSSTGGHSGVEIRLSDCRAVVVKTAIIGMPATGTAVTAAADGHGEGSTAQKLVDPVHQAKEMENWEKAKRRVGFEVEEFLRR</sequence>
<feature type="compositionally biased region" description="Polar residues" evidence="5">
    <location>
        <begin position="263"/>
        <end position="276"/>
    </location>
</feature>
<evidence type="ECO:0000313" key="7">
    <source>
        <dbReference type="EMBL" id="KIV80963.1"/>
    </source>
</evidence>
<feature type="region of interest" description="Disordered" evidence="5">
    <location>
        <begin position="793"/>
        <end position="819"/>
    </location>
</feature>
<evidence type="ECO:0000256" key="1">
    <source>
        <dbReference type="ARBA" id="ARBA00023015"/>
    </source>
</evidence>
<dbReference type="OrthoDB" id="6247875at2759"/>
<feature type="compositionally biased region" description="Polar residues" evidence="5">
    <location>
        <begin position="646"/>
        <end position="656"/>
    </location>
</feature>
<dbReference type="Proteomes" id="UP000053599">
    <property type="component" value="Unassembled WGS sequence"/>
</dbReference>
<dbReference type="PROSITE" id="PS50118">
    <property type="entry name" value="HMG_BOX_2"/>
    <property type="match status" value="1"/>
</dbReference>
<feature type="region of interest" description="Disordered" evidence="5">
    <location>
        <begin position="1"/>
        <end position="58"/>
    </location>
</feature>
<reference evidence="7 8" key="1">
    <citation type="submission" date="2015-01" db="EMBL/GenBank/DDBJ databases">
        <title>The Genome Sequence of Exophiala sideris CBS121828.</title>
        <authorList>
            <consortium name="The Broad Institute Genomics Platform"/>
            <person name="Cuomo C."/>
            <person name="de Hoog S."/>
            <person name="Gorbushina A."/>
            <person name="Stielow B."/>
            <person name="Teixiera M."/>
            <person name="Abouelleil A."/>
            <person name="Chapman S.B."/>
            <person name="Priest M."/>
            <person name="Young S.K."/>
            <person name="Wortman J."/>
            <person name="Nusbaum C."/>
            <person name="Birren B."/>
        </authorList>
    </citation>
    <scope>NUCLEOTIDE SEQUENCE [LARGE SCALE GENOMIC DNA]</scope>
    <source>
        <strain evidence="7 8">CBS 121828</strain>
    </source>
</reference>
<dbReference type="FunFam" id="1.10.30.10:FF:000041">
    <property type="entry name" value="HMG box family protein"/>
    <property type="match status" value="1"/>
</dbReference>
<keyword evidence="1" id="KW-0805">Transcription regulation</keyword>
<evidence type="ECO:0000256" key="4">
    <source>
        <dbReference type="PROSITE-ProRule" id="PRU00267"/>
    </source>
</evidence>
<dbReference type="PANTHER" id="PTHR10270">
    <property type="entry name" value="SOX TRANSCRIPTION FACTOR"/>
    <property type="match status" value="1"/>
</dbReference>
<feature type="domain" description="HMG box" evidence="6">
    <location>
        <begin position="128"/>
        <end position="196"/>
    </location>
</feature>
<dbReference type="GO" id="GO:0030154">
    <property type="term" value="P:cell differentiation"/>
    <property type="evidence" value="ECO:0007669"/>
    <property type="project" value="TreeGrafter"/>
</dbReference>
<evidence type="ECO:0000256" key="3">
    <source>
        <dbReference type="ARBA" id="ARBA00023163"/>
    </source>
</evidence>
<keyword evidence="2 4" id="KW-0238">DNA-binding</keyword>
<protein>
    <recommendedName>
        <fullName evidence="6">HMG box domain-containing protein</fullName>
    </recommendedName>
</protein>
<feature type="compositionally biased region" description="Pro residues" evidence="5">
    <location>
        <begin position="657"/>
        <end position="698"/>
    </location>
</feature>
<dbReference type="GO" id="GO:0005634">
    <property type="term" value="C:nucleus"/>
    <property type="evidence" value="ECO:0007669"/>
    <property type="project" value="UniProtKB-UniRule"/>
</dbReference>
<name>A0A0D1Z266_9EURO</name>
<dbReference type="GO" id="GO:0001228">
    <property type="term" value="F:DNA-binding transcription activator activity, RNA polymerase II-specific"/>
    <property type="evidence" value="ECO:0007669"/>
    <property type="project" value="TreeGrafter"/>
</dbReference>
<evidence type="ECO:0000256" key="2">
    <source>
        <dbReference type="ARBA" id="ARBA00023125"/>
    </source>
</evidence>
<feature type="DNA-binding region" description="HMG box" evidence="4">
    <location>
        <begin position="128"/>
        <end position="196"/>
    </location>
</feature>
<dbReference type="GO" id="GO:0000122">
    <property type="term" value="P:negative regulation of transcription by RNA polymerase II"/>
    <property type="evidence" value="ECO:0007669"/>
    <property type="project" value="TreeGrafter"/>
</dbReference>
<organism evidence="7 8">
    <name type="scientific">Exophiala sideris</name>
    <dbReference type="NCBI Taxonomy" id="1016849"/>
    <lineage>
        <taxon>Eukaryota</taxon>
        <taxon>Fungi</taxon>
        <taxon>Dikarya</taxon>
        <taxon>Ascomycota</taxon>
        <taxon>Pezizomycotina</taxon>
        <taxon>Eurotiomycetes</taxon>
        <taxon>Chaetothyriomycetidae</taxon>
        <taxon>Chaetothyriales</taxon>
        <taxon>Herpotrichiellaceae</taxon>
        <taxon>Exophiala</taxon>
    </lineage>
</organism>
<feature type="region of interest" description="Disordered" evidence="5">
    <location>
        <begin position="83"/>
        <end position="126"/>
    </location>
</feature>
<dbReference type="SMART" id="SM00398">
    <property type="entry name" value="HMG"/>
    <property type="match status" value="1"/>
</dbReference>
<keyword evidence="4" id="KW-0539">Nucleus</keyword>
<evidence type="ECO:0000259" key="6">
    <source>
        <dbReference type="PROSITE" id="PS50118"/>
    </source>
</evidence>
<dbReference type="HOGENOM" id="CLU_010453_0_0_1"/>